<comment type="caution">
    <text evidence="1">The sequence shown here is derived from an EMBL/GenBank/DDBJ whole genome shotgun (WGS) entry which is preliminary data.</text>
</comment>
<protein>
    <submittedName>
        <fullName evidence="1">Uncharacterized protein</fullName>
    </submittedName>
</protein>
<reference evidence="2" key="1">
    <citation type="journal article" date="2022" name="Nat. Commun.">
        <title>Chromosome evolution and the genetic basis of agronomically important traits in greater yam.</title>
        <authorList>
            <person name="Bredeson J.V."/>
            <person name="Lyons J.B."/>
            <person name="Oniyinde I.O."/>
            <person name="Okereke N.R."/>
            <person name="Kolade O."/>
            <person name="Nnabue I."/>
            <person name="Nwadili C.O."/>
            <person name="Hribova E."/>
            <person name="Parker M."/>
            <person name="Nwogha J."/>
            <person name="Shu S."/>
            <person name="Carlson J."/>
            <person name="Kariba R."/>
            <person name="Muthemba S."/>
            <person name="Knop K."/>
            <person name="Barton G.J."/>
            <person name="Sherwood A.V."/>
            <person name="Lopez-Montes A."/>
            <person name="Asiedu R."/>
            <person name="Jamnadass R."/>
            <person name="Muchugi A."/>
            <person name="Goodstein D."/>
            <person name="Egesi C.N."/>
            <person name="Featherston J."/>
            <person name="Asfaw A."/>
            <person name="Simpson G.G."/>
            <person name="Dolezel J."/>
            <person name="Hendre P.S."/>
            <person name="Van Deynze A."/>
            <person name="Kumar P.L."/>
            <person name="Obidiegwu J.E."/>
            <person name="Bhattacharjee R."/>
            <person name="Rokhsar D.S."/>
        </authorList>
    </citation>
    <scope>NUCLEOTIDE SEQUENCE [LARGE SCALE GENOMIC DNA]</scope>
    <source>
        <strain evidence="2">cv. TDa95/00328</strain>
    </source>
</reference>
<gene>
    <name evidence="1" type="ORF">IHE45_18G000100</name>
</gene>
<dbReference type="EMBL" id="CM037028">
    <property type="protein sequence ID" value="KAH7655283.1"/>
    <property type="molecule type" value="Genomic_DNA"/>
</dbReference>
<sequence>MVILSHLFAQCDISISGDSNVSHFFESEAGLAEVEDLLKSPTTSDIGGIYYYSEHGDGLIYLGAFHDKLWNGLIYLGAFHEKLCWSPLMRLKRID</sequence>
<name>A0ACB7U4N0_DIOAL</name>
<dbReference type="Proteomes" id="UP000827976">
    <property type="component" value="Chromosome 18"/>
</dbReference>
<accession>A0ACB7U4N0</accession>
<evidence type="ECO:0000313" key="1">
    <source>
        <dbReference type="EMBL" id="KAH7655283.1"/>
    </source>
</evidence>
<keyword evidence="2" id="KW-1185">Reference proteome</keyword>
<proteinExistence type="predicted"/>
<organism evidence="1 2">
    <name type="scientific">Dioscorea alata</name>
    <name type="common">Purple yam</name>
    <dbReference type="NCBI Taxonomy" id="55571"/>
    <lineage>
        <taxon>Eukaryota</taxon>
        <taxon>Viridiplantae</taxon>
        <taxon>Streptophyta</taxon>
        <taxon>Embryophyta</taxon>
        <taxon>Tracheophyta</taxon>
        <taxon>Spermatophyta</taxon>
        <taxon>Magnoliopsida</taxon>
        <taxon>Liliopsida</taxon>
        <taxon>Dioscoreales</taxon>
        <taxon>Dioscoreaceae</taxon>
        <taxon>Dioscorea</taxon>
    </lineage>
</organism>
<evidence type="ECO:0000313" key="2">
    <source>
        <dbReference type="Proteomes" id="UP000827976"/>
    </source>
</evidence>